<keyword evidence="3" id="KW-0442">Lipid degradation</keyword>
<evidence type="ECO:0000313" key="6">
    <source>
        <dbReference type="EMBL" id="KAJ9591914.1"/>
    </source>
</evidence>
<dbReference type="EC" id="3.1.1.47" evidence="1"/>
<feature type="active site" description="Charge relay system" evidence="5">
    <location>
        <position position="212"/>
    </location>
</feature>
<dbReference type="InterPro" id="IPR016715">
    <property type="entry name" value="PAF_acetylhydro_eukaryote"/>
</dbReference>
<dbReference type="PANTHER" id="PTHR10272:SF0">
    <property type="entry name" value="PLATELET-ACTIVATING FACTOR ACETYLHYDROLASE"/>
    <property type="match status" value="1"/>
</dbReference>
<keyword evidence="7" id="KW-1185">Reference proteome</keyword>
<dbReference type="GO" id="GO:0003847">
    <property type="term" value="F:1-alkyl-2-acetylglycerophosphocholine esterase activity"/>
    <property type="evidence" value="ECO:0007669"/>
    <property type="project" value="UniProtKB-EC"/>
</dbReference>
<feature type="active site" description="Nucleophile" evidence="5">
    <location>
        <position position="189"/>
    </location>
</feature>
<dbReference type="Proteomes" id="UP001233999">
    <property type="component" value="Unassembled WGS sequence"/>
</dbReference>
<dbReference type="PIRSF" id="PIRSF018169">
    <property type="entry name" value="PAF_acetylhydrolase"/>
    <property type="match status" value="1"/>
</dbReference>
<evidence type="ECO:0000256" key="2">
    <source>
        <dbReference type="ARBA" id="ARBA00022801"/>
    </source>
</evidence>
<evidence type="ECO:0000256" key="5">
    <source>
        <dbReference type="PIRSR" id="PIRSR018169-1"/>
    </source>
</evidence>
<reference evidence="6" key="2">
    <citation type="submission" date="2023-05" db="EMBL/GenBank/DDBJ databases">
        <authorList>
            <person name="Fouks B."/>
        </authorList>
    </citation>
    <scope>NUCLEOTIDE SEQUENCE</scope>
    <source>
        <strain evidence="6">Stay&amp;Tobe</strain>
        <tissue evidence="6">Testes</tissue>
    </source>
</reference>
<reference evidence="6" key="1">
    <citation type="journal article" date="2023" name="IScience">
        <title>Live-bearing cockroach genome reveals convergent evolutionary mechanisms linked to viviparity in insects and beyond.</title>
        <authorList>
            <person name="Fouks B."/>
            <person name="Harrison M.C."/>
            <person name="Mikhailova A.A."/>
            <person name="Marchal E."/>
            <person name="English S."/>
            <person name="Carruthers M."/>
            <person name="Jennings E.C."/>
            <person name="Chiamaka E.L."/>
            <person name="Frigard R.A."/>
            <person name="Pippel M."/>
            <person name="Attardo G.M."/>
            <person name="Benoit J.B."/>
            <person name="Bornberg-Bauer E."/>
            <person name="Tobe S.S."/>
        </authorList>
    </citation>
    <scope>NUCLEOTIDE SEQUENCE</scope>
    <source>
        <strain evidence="6">Stay&amp;Tobe</strain>
    </source>
</reference>
<evidence type="ECO:0000256" key="1">
    <source>
        <dbReference type="ARBA" id="ARBA00013201"/>
    </source>
</evidence>
<name>A0AAD8EJ69_DIPPU</name>
<dbReference type="SUPFAM" id="SSF53474">
    <property type="entry name" value="alpha/beta-Hydrolases"/>
    <property type="match status" value="1"/>
</dbReference>
<proteinExistence type="predicted"/>
<accession>A0AAD8EJ69</accession>
<evidence type="ECO:0000313" key="7">
    <source>
        <dbReference type="Proteomes" id="UP001233999"/>
    </source>
</evidence>
<dbReference type="GO" id="GO:0016042">
    <property type="term" value="P:lipid catabolic process"/>
    <property type="evidence" value="ECO:0007669"/>
    <property type="project" value="UniProtKB-KW"/>
</dbReference>
<dbReference type="AlphaFoldDB" id="A0AAD8EJ69"/>
<protein>
    <recommendedName>
        <fullName evidence="1">1-alkyl-2-acetylglycerophosphocholine esterase</fullName>
        <ecNumber evidence="1">3.1.1.47</ecNumber>
    </recommendedName>
</protein>
<evidence type="ECO:0000256" key="3">
    <source>
        <dbReference type="ARBA" id="ARBA00022963"/>
    </source>
</evidence>
<dbReference type="PANTHER" id="PTHR10272">
    <property type="entry name" value="PLATELET-ACTIVATING FACTOR ACETYLHYDROLASE"/>
    <property type="match status" value="1"/>
</dbReference>
<sequence>KYSSSWIPWLPHDKYLEGFSRVLQIWKFIIRLVIWLYSGTLYIPAVKHADIRKEGGKLPVIVLSHGLGATRFSYSCICLELASHGFLVVAVEHRDKSSATTFYYKSIDRFTNSSPSWLNFKVTRFGSGHFSTRKKTEILRRVEECKKVVDLIEKLNKGEPVKNILSSNFKLSQFKGRLNMTTITMMGHSFGGATALLALESDRRFKFGVILDPWMFPIKEEKDLSSRIKQPLLFVNTETFHITLNYNALKTITDVIPDSCGERAVYTIRQTTHESQTDTPHLVGYWLNWKMKKLPSVVACKINNLLILEFYQKHIGLEHDVDTSFLHAQAHNVVEGVIEWK</sequence>
<evidence type="ECO:0000256" key="4">
    <source>
        <dbReference type="ARBA" id="ARBA00023098"/>
    </source>
</evidence>
<comment type="caution">
    <text evidence="6">The sequence shown here is derived from an EMBL/GenBank/DDBJ whole genome shotgun (WGS) entry which is preliminary data.</text>
</comment>
<organism evidence="6 7">
    <name type="scientific">Diploptera punctata</name>
    <name type="common">Pacific beetle cockroach</name>
    <dbReference type="NCBI Taxonomy" id="6984"/>
    <lineage>
        <taxon>Eukaryota</taxon>
        <taxon>Metazoa</taxon>
        <taxon>Ecdysozoa</taxon>
        <taxon>Arthropoda</taxon>
        <taxon>Hexapoda</taxon>
        <taxon>Insecta</taxon>
        <taxon>Pterygota</taxon>
        <taxon>Neoptera</taxon>
        <taxon>Polyneoptera</taxon>
        <taxon>Dictyoptera</taxon>
        <taxon>Blattodea</taxon>
        <taxon>Blaberoidea</taxon>
        <taxon>Blaberidae</taxon>
        <taxon>Diplopterinae</taxon>
        <taxon>Diploptera</taxon>
    </lineage>
</organism>
<keyword evidence="2" id="KW-0378">Hydrolase</keyword>
<feature type="active site" description="Nucleophile" evidence="5">
    <location>
        <position position="273"/>
    </location>
</feature>
<dbReference type="Pfam" id="PF03403">
    <property type="entry name" value="PAF-AH_p_II"/>
    <property type="match status" value="1"/>
</dbReference>
<feature type="non-terminal residue" evidence="6">
    <location>
        <position position="1"/>
    </location>
</feature>
<dbReference type="InterPro" id="IPR029058">
    <property type="entry name" value="AB_hydrolase_fold"/>
</dbReference>
<dbReference type="Gene3D" id="3.40.50.1820">
    <property type="entry name" value="alpha/beta hydrolase"/>
    <property type="match status" value="1"/>
</dbReference>
<dbReference type="EMBL" id="JASPKZ010003852">
    <property type="protein sequence ID" value="KAJ9591914.1"/>
    <property type="molecule type" value="Genomic_DNA"/>
</dbReference>
<gene>
    <name evidence="6" type="ORF">L9F63_001516</name>
</gene>
<keyword evidence="4" id="KW-0443">Lipid metabolism</keyword>